<keyword evidence="9 12" id="KW-0472">Membrane</keyword>
<dbReference type="GO" id="GO:0009306">
    <property type="term" value="P:protein secretion"/>
    <property type="evidence" value="ECO:0007669"/>
    <property type="project" value="UniProtKB-UniRule"/>
</dbReference>
<keyword evidence="13" id="KW-0969">Cilium</keyword>
<dbReference type="PROSITE" id="PS01061">
    <property type="entry name" value="FLIP_2"/>
    <property type="match status" value="1"/>
</dbReference>
<keyword evidence="8 12" id="KW-1133">Transmembrane helix</keyword>
<feature type="transmembrane region" description="Helical" evidence="12">
    <location>
        <begin position="158"/>
        <end position="186"/>
    </location>
</feature>
<name>A0A9D1RD12_9FIRM</name>
<dbReference type="Pfam" id="PF00813">
    <property type="entry name" value="FliP"/>
    <property type="match status" value="1"/>
</dbReference>
<dbReference type="PANTHER" id="PTHR30587">
    <property type="entry name" value="FLAGELLAR BIOSYNTHETIC PROTEIN FLIP"/>
    <property type="match status" value="1"/>
</dbReference>
<dbReference type="AlphaFoldDB" id="A0A9D1RD12"/>
<evidence type="ECO:0000256" key="11">
    <source>
        <dbReference type="ARBA" id="ARBA00023225"/>
    </source>
</evidence>
<dbReference type="InterPro" id="IPR005837">
    <property type="entry name" value="FliP"/>
</dbReference>
<protein>
    <recommendedName>
        <fullName evidence="2 12">Flagellar biosynthetic protein FliP</fullName>
    </recommendedName>
</protein>
<evidence type="ECO:0000313" key="14">
    <source>
        <dbReference type="Proteomes" id="UP000824263"/>
    </source>
</evidence>
<keyword evidence="6 12" id="KW-1005">Bacterial flagellum biogenesis</keyword>
<keyword evidence="11 12" id="KW-1006">Bacterial flagellum protein export</keyword>
<feature type="transmembrane region" description="Helical" evidence="12">
    <location>
        <begin position="61"/>
        <end position="80"/>
    </location>
</feature>
<keyword evidence="5 12" id="KW-0812">Transmembrane</keyword>
<evidence type="ECO:0000256" key="3">
    <source>
        <dbReference type="ARBA" id="ARBA00022448"/>
    </source>
</evidence>
<evidence type="ECO:0000256" key="7">
    <source>
        <dbReference type="ARBA" id="ARBA00022927"/>
    </source>
</evidence>
<dbReference type="NCBIfam" id="NF009438">
    <property type="entry name" value="PRK12797.1"/>
    <property type="match status" value="1"/>
</dbReference>
<evidence type="ECO:0000256" key="9">
    <source>
        <dbReference type="ARBA" id="ARBA00023136"/>
    </source>
</evidence>
<feature type="transmembrane region" description="Helical" evidence="12">
    <location>
        <begin position="20"/>
        <end position="49"/>
    </location>
</feature>
<dbReference type="PANTHER" id="PTHR30587:SF0">
    <property type="entry name" value="FLAGELLAR BIOSYNTHETIC PROTEIN FLIP"/>
    <property type="match status" value="1"/>
</dbReference>
<evidence type="ECO:0000256" key="10">
    <source>
        <dbReference type="ARBA" id="ARBA00023143"/>
    </source>
</evidence>
<evidence type="ECO:0000256" key="1">
    <source>
        <dbReference type="ARBA" id="ARBA00006257"/>
    </source>
</evidence>
<dbReference type="PRINTS" id="PR01302">
    <property type="entry name" value="TYPE3IMPPROT"/>
</dbReference>
<evidence type="ECO:0000256" key="12">
    <source>
        <dbReference type="RuleBase" id="RU362069"/>
    </source>
</evidence>
<dbReference type="NCBIfam" id="TIGR01103">
    <property type="entry name" value="fliP"/>
    <property type="match status" value="1"/>
</dbReference>
<keyword evidence="10" id="KW-0975">Bacterial flagellum</keyword>
<evidence type="ECO:0000256" key="2">
    <source>
        <dbReference type="ARBA" id="ARBA00021714"/>
    </source>
</evidence>
<reference evidence="13" key="1">
    <citation type="journal article" date="2021" name="PeerJ">
        <title>Extensive microbial diversity within the chicken gut microbiome revealed by metagenomics and culture.</title>
        <authorList>
            <person name="Gilroy R."/>
            <person name="Ravi A."/>
            <person name="Getino M."/>
            <person name="Pursley I."/>
            <person name="Horton D.L."/>
            <person name="Alikhan N.F."/>
            <person name="Baker D."/>
            <person name="Gharbi K."/>
            <person name="Hall N."/>
            <person name="Watson M."/>
            <person name="Adriaenssens E.M."/>
            <person name="Foster-Nyarko E."/>
            <person name="Jarju S."/>
            <person name="Secka A."/>
            <person name="Antonio M."/>
            <person name="Oren A."/>
            <person name="Chaudhuri R.R."/>
            <person name="La Ragione R."/>
            <person name="Hildebrand F."/>
            <person name="Pallen M.J."/>
        </authorList>
    </citation>
    <scope>NUCLEOTIDE SEQUENCE</scope>
    <source>
        <strain evidence="13">ChiSxjej1B13-11762</strain>
    </source>
</reference>
<organism evidence="13 14">
    <name type="scientific">Candidatus Dorea gallistercoris</name>
    <dbReference type="NCBI Taxonomy" id="2838542"/>
    <lineage>
        <taxon>Bacteria</taxon>
        <taxon>Bacillati</taxon>
        <taxon>Bacillota</taxon>
        <taxon>Clostridia</taxon>
        <taxon>Lachnospirales</taxon>
        <taxon>Lachnospiraceae</taxon>
        <taxon>Dorea</taxon>
    </lineage>
</organism>
<evidence type="ECO:0000256" key="4">
    <source>
        <dbReference type="ARBA" id="ARBA00022475"/>
    </source>
</evidence>
<gene>
    <name evidence="12 13" type="primary">fliP</name>
    <name evidence="13" type="ORF">H9873_10955</name>
</gene>
<reference evidence="13" key="2">
    <citation type="submission" date="2021-04" db="EMBL/GenBank/DDBJ databases">
        <authorList>
            <person name="Gilroy R."/>
        </authorList>
    </citation>
    <scope>NUCLEOTIDE SEQUENCE</scope>
    <source>
        <strain evidence="13">ChiSxjej1B13-11762</strain>
    </source>
</reference>
<dbReference type="PRINTS" id="PR00951">
    <property type="entry name" value="FLGBIOSNFLIP"/>
</dbReference>
<dbReference type="Proteomes" id="UP000824263">
    <property type="component" value="Unassembled WGS sequence"/>
</dbReference>
<keyword evidence="4 12" id="KW-1003">Cell membrane</keyword>
<evidence type="ECO:0000313" key="13">
    <source>
        <dbReference type="EMBL" id="HIW84818.1"/>
    </source>
</evidence>
<proteinExistence type="inferred from homology"/>
<dbReference type="InterPro" id="IPR005838">
    <property type="entry name" value="T3SS_IM_P"/>
</dbReference>
<comment type="subcellular location">
    <subcellularLocation>
        <location evidence="12">Cell membrane</location>
        <topology evidence="12">Multi-pass membrane protein</topology>
    </subcellularLocation>
    <subcellularLocation>
        <location evidence="12">Bacterial flagellum basal body</location>
    </subcellularLocation>
</comment>
<evidence type="ECO:0000256" key="8">
    <source>
        <dbReference type="ARBA" id="ARBA00022989"/>
    </source>
</evidence>
<accession>A0A9D1RD12</accession>
<dbReference type="GO" id="GO:0005886">
    <property type="term" value="C:plasma membrane"/>
    <property type="evidence" value="ECO:0007669"/>
    <property type="project" value="UniProtKB-SubCell"/>
</dbReference>
<keyword evidence="3 12" id="KW-0813">Transport</keyword>
<keyword evidence="13" id="KW-0282">Flagellum</keyword>
<evidence type="ECO:0000256" key="5">
    <source>
        <dbReference type="ARBA" id="ARBA00022692"/>
    </source>
</evidence>
<dbReference type="EMBL" id="DXGF01000192">
    <property type="protein sequence ID" value="HIW84818.1"/>
    <property type="molecule type" value="Genomic_DNA"/>
</dbReference>
<comment type="function">
    <text evidence="12">Plays a role in the flagellum-specific transport system.</text>
</comment>
<dbReference type="GO" id="GO:0009425">
    <property type="term" value="C:bacterial-type flagellum basal body"/>
    <property type="evidence" value="ECO:0007669"/>
    <property type="project" value="UniProtKB-SubCell"/>
</dbReference>
<comment type="caution">
    <text evidence="13">The sequence shown here is derived from an EMBL/GenBank/DDBJ whole genome shotgun (WGS) entry which is preliminary data.</text>
</comment>
<dbReference type="GO" id="GO:0044781">
    <property type="term" value="P:bacterial-type flagellum organization"/>
    <property type="evidence" value="ECO:0007669"/>
    <property type="project" value="UniProtKB-UniRule"/>
</dbReference>
<comment type="similarity">
    <text evidence="1 12">Belongs to the FliP/MopC/SpaP family.</text>
</comment>
<keyword evidence="13" id="KW-0966">Cell projection</keyword>
<evidence type="ECO:0000256" key="6">
    <source>
        <dbReference type="ARBA" id="ARBA00022795"/>
    </source>
</evidence>
<sequence>MGTNPLININGNGVPTLDILILMTIIMLLPSILIMMTSFTRILIILSFTRNALGIQQTPPNMVLVGIALFLTLFIMNPVISDINETAYQPYREGTLTQEEALDAATVPMKEFMLRQTEVETLDMYLDFAGMERPEDVQEIPMTVVIPSFMTSELERGFMAGFLIFLPFLLIDIIVASVLMSMGMIMLPPATISLPFKLLLFVTVNGWELLFSSIVQSFNY</sequence>
<keyword evidence="7 12" id="KW-0653">Protein transport</keyword>
<feature type="transmembrane region" description="Helical" evidence="12">
    <location>
        <begin position="198"/>
        <end position="218"/>
    </location>
</feature>